<evidence type="ECO:0000259" key="2">
    <source>
        <dbReference type="Pfam" id="PF01266"/>
    </source>
</evidence>
<evidence type="ECO:0000256" key="1">
    <source>
        <dbReference type="ARBA" id="ARBA00023002"/>
    </source>
</evidence>
<gene>
    <name evidence="3" type="ORF">PQR66_34655</name>
</gene>
<protein>
    <submittedName>
        <fullName evidence="3">FAD-dependent oxidoreductase</fullName>
    </submittedName>
</protein>
<accession>A0ABW9A1D1</accession>
<name>A0ABW9A1D1_9BURK</name>
<dbReference type="EMBL" id="JAQQFN010000036">
    <property type="protein sequence ID" value="MFL9888209.1"/>
    <property type="molecule type" value="Genomic_DNA"/>
</dbReference>
<keyword evidence="1" id="KW-0560">Oxidoreductase</keyword>
<evidence type="ECO:0000313" key="4">
    <source>
        <dbReference type="Proteomes" id="UP001629249"/>
    </source>
</evidence>
<dbReference type="InterPro" id="IPR006076">
    <property type="entry name" value="FAD-dep_OxRdtase"/>
</dbReference>
<organism evidence="3 4">
    <name type="scientific">Paraburkholderia agricolaris</name>
    <dbReference type="NCBI Taxonomy" id="2152888"/>
    <lineage>
        <taxon>Bacteria</taxon>
        <taxon>Pseudomonadati</taxon>
        <taxon>Pseudomonadota</taxon>
        <taxon>Betaproteobacteria</taxon>
        <taxon>Burkholderiales</taxon>
        <taxon>Burkholderiaceae</taxon>
        <taxon>Paraburkholderia</taxon>
    </lineage>
</organism>
<dbReference type="RefSeq" id="WP_408334250.1">
    <property type="nucleotide sequence ID" value="NZ_JAQQFH010000042.1"/>
</dbReference>
<evidence type="ECO:0000313" key="3">
    <source>
        <dbReference type="EMBL" id="MFL9888209.1"/>
    </source>
</evidence>
<dbReference type="Gene3D" id="3.50.50.60">
    <property type="entry name" value="FAD/NAD(P)-binding domain"/>
    <property type="match status" value="1"/>
</dbReference>
<dbReference type="Pfam" id="PF01266">
    <property type="entry name" value="DAO"/>
    <property type="match status" value="1"/>
</dbReference>
<dbReference type="SUPFAM" id="SSF51905">
    <property type="entry name" value="FAD/NAD(P)-binding domain"/>
    <property type="match status" value="1"/>
</dbReference>
<proteinExistence type="predicted"/>
<keyword evidence="4" id="KW-1185">Reference proteome</keyword>
<feature type="domain" description="FAD dependent oxidoreductase" evidence="2">
    <location>
        <begin position="47"/>
        <end position="400"/>
    </location>
</feature>
<reference evidence="3 4" key="1">
    <citation type="journal article" date="2024" name="Chem. Sci.">
        <title>Discovery of megapolipeptins by genome mining of a Burkholderiales bacteria collection.</title>
        <authorList>
            <person name="Paulo B.S."/>
            <person name="Recchia M.J.J."/>
            <person name="Lee S."/>
            <person name="Fergusson C.H."/>
            <person name="Romanowski S.B."/>
            <person name="Hernandez A."/>
            <person name="Krull N."/>
            <person name="Liu D.Y."/>
            <person name="Cavanagh H."/>
            <person name="Bos A."/>
            <person name="Gray C.A."/>
            <person name="Murphy B.T."/>
            <person name="Linington R.G."/>
            <person name="Eustaquio A.S."/>
        </authorList>
    </citation>
    <scope>NUCLEOTIDE SEQUENCE [LARGE SCALE GENOMIC DNA]</scope>
    <source>
        <strain evidence="3 4">RL16-012-BIC-B</strain>
    </source>
</reference>
<dbReference type="PANTHER" id="PTHR13847">
    <property type="entry name" value="SARCOSINE DEHYDROGENASE-RELATED"/>
    <property type="match status" value="1"/>
</dbReference>
<dbReference type="Gene3D" id="3.30.9.10">
    <property type="entry name" value="D-Amino Acid Oxidase, subunit A, domain 2"/>
    <property type="match status" value="1"/>
</dbReference>
<sequence length="472" mass="51757">MQQPAQHHRTPLGPQAALAAAKLFPYWLDNPAAPGAQAELVGAAEADLLIVGGGFTGLWAAIQAKELMPELDVVLIEANLVAHGASGRAGGIISTSVMHGLPNAVRVFPNDIDQLEQFGQINLDGFEATLSRYGIDADIEWNGEMTVAVDAAHLEHLRGDYELHRKHGHDVVLLGRDETRAQLNSPLFEGALWSRNRSGIVHPAKLAWGLKRAALELGVRLYEHTPLITVTDEGKAVRVDTPKGSVRAPRVVFGSGTAKVGVPDINRRVMQVRDHVLATEPLTTEQLERIGWRNRQGIYDTRTQLNYFRLTRENNIIFGGLVSYHFDGDPDPGADRQHGTYTRLAQAFFRTFPQLADVRFSHAWGGPIDYCSRGSVFAKRYLGGKAVFVAGYTGFGVAASRFGAFMGLNILFDRDSPERQLDIAKLGPTYIPPEPLRWLGAKVTFHAFDGADAEGGWKRAWINGLKAMGFPM</sequence>
<dbReference type="InterPro" id="IPR036188">
    <property type="entry name" value="FAD/NAD-bd_sf"/>
</dbReference>
<comment type="caution">
    <text evidence="3">The sequence shown here is derived from an EMBL/GenBank/DDBJ whole genome shotgun (WGS) entry which is preliminary data.</text>
</comment>
<dbReference type="PANTHER" id="PTHR13847:SF281">
    <property type="entry name" value="FAD DEPENDENT OXIDOREDUCTASE DOMAIN-CONTAINING PROTEIN"/>
    <property type="match status" value="1"/>
</dbReference>
<dbReference type="Proteomes" id="UP001629249">
    <property type="component" value="Unassembled WGS sequence"/>
</dbReference>